<evidence type="ECO:0000313" key="3">
    <source>
        <dbReference type="EMBL" id="WHY85530.1"/>
    </source>
</evidence>
<dbReference type="EMBL" id="CP126114">
    <property type="protein sequence ID" value="WHY85530.1"/>
    <property type="molecule type" value="Genomic_DNA"/>
</dbReference>
<feature type="region of interest" description="Disordered" evidence="1">
    <location>
        <begin position="61"/>
        <end position="90"/>
    </location>
</feature>
<sequence length="90" mass="10192">MLVRVFQWLVGVILFLFGLYLIFGIQEFFGTLAIIAAFFIFPSLEKKDKKTFLQDDHHHFYNDSASSEADHSSRRKDTDKGSVSSGEGGD</sequence>
<keyword evidence="2" id="KW-0812">Transmembrane</keyword>
<keyword evidence="2" id="KW-0472">Membrane</keyword>
<evidence type="ECO:0000313" key="4">
    <source>
        <dbReference type="Proteomes" id="UP001178288"/>
    </source>
</evidence>
<gene>
    <name evidence="3" type="ORF">QNH39_23445</name>
</gene>
<feature type="transmembrane region" description="Helical" evidence="2">
    <location>
        <begin position="12"/>
        <end position="41"/>
    </location>
</feature>
<dbReference type="AlphaFoldDB" id="A0AA95S873"/>
<name>A0AA95S873_9BACI</name>
<keyword evidence="4" id="KW-1185">Reference proteome</keyword>
<dbReference type="KEGG" id="nnv:QNH39_23445"/>
<accession>A0AA95S873</accession>
<proteinExistence type="predicted"/>
<organism evidence="3 4">
    <name type="scientific">Neobacillus novalis</name>
    <dbReference type="NCBI Taxonomy" id="220687"/>
    <lineage>
        <taxon>Bacteria</taxon>
        <taxon>Bacillati</taxon>
        <taxon>Bacillota</taxon>
        <taxon>Bacilli</taxon>
        <taxon>Bacillales</taxon>
        <taxon>Bacillaceae</taxon>
        <taxon>Neobacillus</taxon>
    </lineage>
</organism>
<evidence type="ECO:0000256" key="1">
    <source>
        <dbReference type="SAM" id="MobiDB-lite"/>
    </source>
</evidence>
<dbReference type="Proteomes" id="UP001178288">
    <property type="component" value="Chromosome"/>
</dbReference>
<protein>
    <submittedName>
        <fullName evidence="3">Uncharacterized protein</fullName>
    </submittedName>
</protein>
<evidence type="ECO:0000256" key="2">
    <source>
        <dbReference type="SAM" id="Phobius"/>
    </source>
</evidence>
<dbReference type="RefSeq" id="WP_066092126.1">
    <property type="nucleotide sequence ID" value="NZ_CP126114.1"/>
</dbReference>
<feature type="compositionally biased region" description="Basic and acidic residues" evidence="1">
    <location>
        <begin position="68"/>
        <end position="80"/>
    </location>
</feature>
<keyword evidence="2" id="KW-1133">Transmembrane helix</keyword>
<reference evidence="3" key="1">
    <citation type="submission" date="2023-05" db="EMBL/GenBank/DDBJ databases">
        <title>Comparative genomics of Bacillaceae isolates and their secondary metabolite potential.</title>
        <authorList>
            <person name="Song L."/>
            <person name="Nielsen L.J."/>
            <person name="Mohite O."/>
            <person name="Xu X."/>
            <person name="Weber T."/>
            <person name="Kovacs A.T."/>
        </authorList>
    </citation>
    <scope>NUCLEOTIDE SEQUENCE</scope>
    <source>
        <strain evidence="3">XLM17</strain>
    </source>
</reference>
<feature type="compositionally biased region" description="Polar residues" evidence="1">
    <location>
        <begin position="81"/>
        <end position="90"/>
    </location>
</feature>